<gene>
    <name evidence="2" type="ORF">OS493_029406</name>
</gene>
<comment type="caution">
    <text evidence="2">The sequence shown here is derived from an EMBL/GenBank/DDBJ whole genome shotgun (WGS) entry which is preliminary data.</text>
</comment>
<dbReference type="InterPro" id="IPR036465">
    <property type="entry name" value="vWFA_dom_sf"/>
</dbReference>
<dbReference type="AlphaFoldDB" id="A0A9W9YWN0"/>
<keyword evidence="3" id="KW-1185">Reference proteome</keyword>
<accession>A0A9W9YWN0</accession>
<dbReference type="Gene3D" id="3.40.50.410">
    <property type="entry name" value="von Willebrand factor, type A domain"/>
    <property type="match status" value="1"/>
</dbReference>
<name>A0A9W9YWN0_9CNID</name>
<protein>
    <recommendedName>
        <fullName evidence="1">VWFA domain-containing protein</fullName>
    </recommendedName>
</protein>
<dbReference type="Pfam" id="PF00092">
    <property type="entry name" value="VWA"/>
    <property type="match status" value="1"/>
</dbReference>
<sequence length="269" mass="29464">MDQARWETKTLHQQYNSQPMFLIILTWTQTILGSSSHTGNQKRVFKTKSDLISLTSANEAFPNATEVLFGANLDVLRGQLSQDSSQRDAVNVVILIGSHKSDDDIAVPAILLKTLNVTILALGVGGHYSVGQLKEIASDPDGEYFIGLSAWREVNEYLAKNIARKDMPRSVEYLSLACFNHDSQANALLSLETENATYLDGPYRTRENSIMKCALEAAKNDFKVFALQNGGECFSGSHALSSYFMYGNTSCPEGGKGGHLVNEVYLLGG</sequence>
<feature type="domain" description="VWFA" evidence="1">
    <location>
        <begin position="55"/>
        <end position="162"/>
    </location>
</feature>
<evidence type="ECO:0000313" key="3">
    <source>
        <dbReference type="Proteomes" id="UP001163046"/>
    </source>
</evidence>
<reference evidence="2" key="1">
    <citation type="submission" date="2023-01" db="EMBL/GenBank/DDBJ databases">
        <title>Genome assembly of the deep-sea coral Lophelia pertusa.</title>
        <authorList>
            <person name="Herrera S."/>
            <person name="Cordes E."/>
        </authorList>
    </citation>
    <scope>NUCLEOTIDE SEQUENCE</scope>
    <source>
        <strain evidence="2">USNM1676648</strain>
        <tissue evidence="2">Polyp</tissue>
    </source>
</reference>
<proteinExistence type="predicted"/>
<dbReference type="PROSITE" id="PS50234">
    <property type="entry name" value="VWFA"/>
    <property type="match status" value="1"/>
</dbReference>
<dbReference type="InterPro" id="IPR002035">
    <property type="entry name" value="VWF_A"/>
</dbReference>
<dbReference type="OrthoDB" id="5987176at2759"/>
<evidence type="ECO:0000313" key="2">
    <source>
        <dbReference type="EMBL" id="KAJ7370862.1"/>
    </source>
</evidence>
<dbReference type="EMBL" id="MU826855">
    <property type="protein sequence ID" value="KAJ7370862.1"/>
    <property type="molecule type" value="Genomic_DNA"/>
</dbReference>
<evidence type="ECO:0000259" key="1">
    <source>
        <dbReference type="PROSITE" id="PS50234"/>
    </source>
</evidence>
<dbReference type="Proteomes" id="UP001163046">
    <property type="component" value="Unassembled WGS sequence"/>
</dbReference>
<organism evidence="2 3">
    <name type="scientific">Desmophyllum pertusum</name>
    <dbReference type="NCBI Taxonomy" id="174260"/>
    <lineage>
        <taxon>Eukaryota</taxon>
        <taxon>Metazoa</taxon>
        <taxon>Cnidaria</taxon>
        <taxon>Anthozoa</taxon>
        <taxon>Hexacorallia</taxon>
        <taxon>Scleractinia</taxon>
        <taxon>Caryophylliina</taxon>
        <taxon>Caryophylliidae</taxon>
        <taxon>Desmophyllum</taxon>
    </lineage>
</organism>
<dbReference type="SUPFAM" id="SSF53300">
    <property type="entry name" value="vWA-like"/>
    <property type="match status" value="1"/>
</dbReference>